<protein>
    <submittedName>
        <fullName evidence="1">Uncharacterized protein</fullName>
    </submittedName>
</protein>
<dbReference type="EMBL" id="JBEPNZ010000001">
    <property type="protein sequence ID" value="MET3943663.1"/>
    <property type="molecule type" value="Genomic_DNA"/>
</dbReference>
<accession>A0ABV2NVQ1</accession>
<proteinExistence type="predicted"/>
<name>A0ABV2NVQ1_9CORY</name>
<keyword evidence="2" id="KW-1185">Reference proteome</keyword>
<evidence type="ECO:0000313" key="2">
    <source>
        <dbReference type="Proteomes" id="UP001549139"/>
    </source>
</evidence>
<comment type="caution">
    <text evidence="1">The sequence shown here is derived from an EMBL/GenBank/DDBJ whole genome shotgun (WGS) entry which is preliminary data.</text>
</comment>
<evidence type="ECO:0000313" key="1">
    <source>
        <dbReference type="EMBL" id="MET3943663.1"/>
    </source>
</evidence>
<gene>
    <name evidence="1" type="ORF">JOF50_000462</name>
</gene>
<sequence>MSPLAPTPIPRDPRAVRITAEEVSGRIAAILAEPAADLAAEADALARAHAVLREALNDN</sequence>
<dbReference type="Proteomes" id="UP001549139">
    <property type="component" value="Unassembled WGS sequence"/>
</dbReference>
<reference evidence="1 2" key="1">
    <citation type="submission" date="2024-06" db="EMBL/GenBank/DDBJ databases">
        <title>Sequencing the genomes of 1000 actinobacteria strains.</title>
        <authorList>
            <person name="Klenk H.-P."/>
        </authorList>
    </citation>
    <scope>NUCLEOTIDE SEQUENCE [LARGE SCALE GENOMIC DNA]</scope>
    <source>
        <strain evidence="1 2">DSM 44265</strain>
    </source>
</reference>
<organism evidence="1 2">
    <name type="scientific">Corynebacterium mucifaciens</name>
    <dbReference type="NCBI Taxonomy" id="57171"/>
    <lineage>
        <taxon>Bacteria</taxon>
        <taxon>Bacillati</taxon>
        <taxon>Actinomycetota</taxon>
        <taxon>Actinomycetes</taxon>
        <taxon>Mycobacteriales</taxon>
        <taxon>Corynebacteriaceae</taxon>
        <taxon>Corynebacterium</taxon>
    </lineage>
</organism>